<dbReference type="InterPro" id="IPR046729">
    <property type="entry name" value="DUF6621"/>
</dbReference>
<dbReference type="AlphaFoldDB" id="A0A0S3UIY4"/>
<sequence length="206" mass="23424">MNTQNSQNIKMSENIIIVDGDYIDRVAFNLIVNFERMLNRKIPAADFSQWVVDIALDGRLKAGNHETQVVVLHDKNKAKLENFVPSDFQKELDKQAFTDERLGEFIINTIATGSALTEKDDVLLDVLRIALSHDEVRRIMIVPNAEDSNIYSVIRNTLKDVDDEQKHITMFAMLPMEGGNFKQQILGYPLMNAMGITAEEIDKNIE</sequence>
<name>A0A0S3UIY4_PREIN</name>
<evidence type="ECO:0000313" key="2">
    <source>
        <dbReference type="Proteomes" id="UP000217431"/>
    </source>
</evidence>
<evidence type="ECO:0000313" key="1">
    <source>
        <dbReference type="EMBL" id="BAU17465.1"/>
    </source>
</evidence>
<dbReference type="Proteomes" id="UP000217431">
    <property type="component" value="Chromosome I"/>
</dbReference>
<protein>
    <submittedName>
        <fullName evidence="1">Uncharacterized protein</fullName>
    </submittedName>
</protein>
<gene>
    <name evidence="1" type="ORF">PIOMA14_I_0957</name>
</gene>
<proteinExistence type="predicted"/>
<dbReference type="EMBL" id="AP014597">
    <property type="protein sequence ID" value="BAU17465.1"/>
    <property type="molecule type" value="Genomic_DNA"/>
</dbReference>
<accession>A0A0S3UIY4</accession>
<reference evidence="1 2" key="1">
    <citation type="journal article" date="2016" name="DNA Res.">
        <title>The complete genome sequencing of Prevotella intermedia strain OMA14 and a subsequent fine-scale, intra-species genomic comparison reveal an unusual amplification of conjugative and mobile transposons and identify a novel Prevotella-lineage-specific repeat.</title>
        <authorList>
            <person name="Naito M."/>
            <person name="Ogura Y."/>
            <person name="Itoh T."/>
            <person name="Shoji M."/>
            <person name="Okamoto M."/>
            <person name="Hayashi T."/>
            <person name="Nakayama K."/>
        </authorList>
    </citation>
    <scope>NUCLEOTIDE SEQUENCE [LARGE SCALE GENOMIC DNA]</scope>
    <source>
        <strain evidence="1 2">OMA14</strain>
    </source>
</reference>
<dbReference type="STRING" id="28131.BWX40_03825"/>
<organism evidence="1 2">
    <name type="scientific">Prevotella intermedia</name>
    <dbReference type="NCBI Taxonomy" id="28131"/>
    <lineage>
        <taxon>Bacteria</taxon>
        <taxon>Pseudomonadati</taxon>
        <taxon>Bacteroidota</taxon>
        <taxon>Bacteroidia</taxon>
        <taxon>Bacteroidales</taxon>
        <taxon>Prevotellaceae</taxon>
        <taxon>Prevotella</taxon>
    </lineage>
</organism>
<dbReference type="RefSeq" id="WP_096405382.1">
    <property type="nucleotide sequence ID" value="NZ_AP014597.1"/>
</dbReference>
<dbReference type="Pfam" id="PF20326">
    <property type="entry name" value="DUF6621"/>
    <property type="match status" value="1"/>
</dbReference>